<protein>
    <submittedName>
        <fullName evidence="2">Uncharacterized protein</fullName>
    </submittedName>
</protein>
<keyword evidence="1" id="KW-0472">Membrane</keyword>
<evidence type="ECO:0000256" key="1">
    <source>
        <dbReference type="SAM" id="Phobius"/>
    </source>
</evidence>
<dbReference type="EMBL" id="FNHS01000017">
    <property type="protein sequence ID" value="SDO25012.1"/>
    <property type="molecule type" value="Genomic_DNA"/>
</dbReference>
<keyword evidence="1" id="KW-1133">Transmembrane helix</keyword>
<feature type="transmembrane region" description="Helical" evidence="1">
    <location>
        <begin position="60"/>
        <end position="80"/>
    </location>
</feature>
<evidence type="ECO:0000313" key="2">
    <source>
        <dbReference type="EMBL" id="SDO25012.1"/>
    </source>
</evidence>
<name>A0A1H0I0M9_9HYPH</name>
<sequence length="102" mass="11181">MEFTRRRVRPVSRVNDVRFCTNGFGTACDVPQARLGCKQGISRVHEHATEALMLARPFRFIAPALAALGLIGLRLVSPLIGPATPPSPSAVEDGRVVFRHYL</sequence>
<keyword evidence="3" id="KW-1185">Reference proteome</keyword>
<accession>A0A1H0I0M9</accession>
<dbReference type="AlphaFoldDB" id="A0A1H0I0M9"/>
<reference evidence="3" key="1">
    <citation type="submission" date="2016-10" db="EMBL/GenBank/DDBJ databases">
        <authorList>
            <person name="Varghese N."/>
            <person name="Submissions S."/>
        </authorList>
    </citation>
    <scope>NUCLEOTIDE SEQUENCE [LARGE SCALE GENOMIC DNA]</scope>
    <source>
        <strain evidence="3">BL47</strain>
    </source>
</reference>
<proteinExistence type="predicted"/>
<evidence type="ECO:0000313" key="3">
    <source>
        <dbReference type="Proteomes" id="UP000198704"/>
    </source>
</evidence>
<dbReference type="Proteomes" id="UP000198704">
    <property type="component" value="Unassembled WGS sequence"/>
</dbReference>
<organism evidence="2 3">
    <name type="scientific">Methylobacterium phyllostachyos</name>
    <dbReference type="NCBI Taxonomy" id="582672"/>
    <lineage>
        <taxon>Bacteria</taxon>
        <taxon>Pseudomonadati</taxon>
        <taxon>Pseudomonadota</taxon>
        <taxon>Alphaproteobacteria</taxon>
        <taxon>Hyphomicrobiales</taxon>
        <taxon>Methylobacteriaceae</taxon>
        <taxon>Methylobacterium</taxon>
    </lineage>
</organism>
<keyword evidence="1" id="KW-0812">Transmembrane</keyword>
<gene>
    <name evidence="2" type="ORF">SAMN05216360_117105</name>
</gene>